<proteinExistence type="predicted"/>
<organism evidence="6 7">
    <name type="scientific">Fodinibius sediminis</name>
    <dbReference type="NCBI Taxonomy" id="1214077"/>
    <lineage>
        <taxon>Bacteria</taxon>
        <taxon>Pseudomonadati</taxon>
        <taxon>Balneolota</taxon>
        <taxon>Balneolia</taxon>
        <taxon>Balneolales</taxon>
        <taxon>Balneolaceae</taxon>
        <taxon>Fodinibius</taxon>
    </lineage>
</organism>
<evidence type="ECO:0000256" key="1">
    <source>
        <dbReference type="ARBA" id="ARBA00004127"/>
    </source>
</evidence>
<evidence type="ECO:0000256" key="2">
    <source>
        <dbReference type="ARBA" id="ARBA00022692"/>
    </source>
</evidence>
<keyword evidence="4 5" id="KW-0472">Membrane</keyword>
<accession>A0A521ELN2</accession>
<keyword evidence="6" id="KW-0489">Methyltransferase</keyword>
<dbReference type="PANTHER" id="PTHR12714">
    <property type="entry name" value="PROTEIN-S ISOPRENYLCYSTEINE O-METHYLTRANSFERASE"/>
    <property type="match status" value="1"/>
</dbReference>
<reference evidence="6 7" key="1">
    <citation type="submission" date="2017-05" db="EMBL/GenBank/DDBJ databases">
        <authorList>
            <person name="Varghese N."/>
            <person name="Submissions S."/>
        </authorList>
    </citation>
    <scope>NUCLEOTIDE SEQUENCE [LARGE SCALE GENOMIC DNA]</scope>
    <source>
        <strain evidence="6 7">DSM 21194</strain>
    </source>
</reference>
<dbReference type="Proteomes" id="UP000317593">
    <property type="component" value="Unassembled WGS sequence"/>
</dbReference>
<dbReference type="InterPro" id="IPR007318">
    <property type="entry name" value="Phopholipid_MeTrfase"/>
</dbReference>
<evidence type="ECO:0000256" key="4">
    <source>
        <dbReference type="ARBA" id="ARBA00023136"/>
    </source>
</evidence>
<dbReference type="Pfam" id="PF04191">
    <property type="entry name" value="PEMT"/>
    <property type="match status" value="1"/>
</dbReference>
<evidence type="ECO:0000256" key="3">
    <source>
        <dbReference type="ARBA" id="ARBA00022989"/>
    </source>
</evidence>
<protein>
    <submittedName>
        <fullName evidence="6">Protein-S-isoprenylcysteine O-methyltransferase Ste14</fullName>
    </submittedName>
</protein>
<dbReference type="GO" id="GO:0012505">
    <property type="term" value="C:endomembrane system"/>
    <property type="evidence" value="ECO:0007669"/>
    <property type="project" value="UniProtKB-SubCell"/>
</dbReference>
<feature type="transmembrane region" description="Helical" evidence="5">
    <location>
        <begin position="47"/>
        <end position="66"/>
    </location>
</feature>
<sequence length="166" mass="18266">MNKGKIPVAHEHWWQTFEVVAGIPFLAALGLQYLVPLALPTEVFAPVFLPIGVALVSVGGILIFLARREFTKHHQPTDPGCPTGKLVTSGIFSVSRHPLYLGGLCVVAGTALALDIPWMLVLLSAAVIACRYLLITPEERYLAAQFSKDYQTYAASVHRWIGRSRW</sequence>
<dbReference type="GO" id="GO:0032259">
    <property type="term" value="P:methylation"/>
    <property type="evidence" value="ECO:0007669"/>
    <property type="project" value="UniProtKB-KW"/>
</dbReference>
<dbReference type="GO" id="GO:0008168">
    <property type="term" value="F:methyltransferase activity"/>
    <property type="evidence" value="ECO:0007669"/>
    <property type="project" value="UniProtKB-KW"/>
</dbReference>
<dbReference type="PANTHER" id="PTHR12714:SF9">
    <property type="entry name" value="PROTEIN-S-ISOPRENYLCYSTEINE O-METHYLTRANSFERASE"/>
    <property type="match status" value="1"/>
</dbReference>
<dbReference type="Gene3D" id="1.20.120.1630">
    <property type="match status" value="1"/>
</dbReference>
<feature type="transmembrane region" description="Helical" evidence="5">
    <location>
        <begin position="86"/>
        <end position="110"/>
    </location>
</feature>
<gene>
    <name evidence="6" type="ORF">SAMN06265218_11733</name>
</gene>
<comment type="subcellular location">
    <subcellularLocation>
        <location evidence="1">Endomembrane system</location>
        <topology evidence="1">Multi-pass membrane protein</topology>
    </subcellularLocation>
</comment>
<keyword evidence="2 5" id="KW-0812">Transmembrane</keyword>
<dbReference type="EMBL" id="FXTH01000017">
    <property type="protein sequence ID" value="SMO84829.1"/>
    <property type="molecule type" value="Genomic_DNA"/>
</dbReference>
<evidence type="ECO:0000313" key="7">
    <source>
        <dbReference type="Proteomes" id="UP000317593"/>
    </source>
</evidence>
<dbReference type="OrthoDB" id="9809773at2"/>
<evidence type="ECO:0000313" key="6">
    <source>
        <dbReference type="EMBL" id="SMO84829.1"/>
    </source>
</evidence>
<keyword evidence="7" id="KW-1185">Reference proteome</keyword>
<evidence type="ECO:0000256" key="5">
    <source>
        <dbReference type="SAM" id="Phobius"/>
    </source>
</evidence>
<feature type="transmembrane region" description="Helical" evidence="5">
    <location>
        <begin position="116"/>
        <end position="134"/>
    </location>
</feature>
<keyword evidence="3 5" id="KW-1133">Transmembrane helix</keyword>
<name>A0A521ELN2_9BACT</name>
<feature type="transmembrane region" description="Helical" evidence="5">
    <location>
        <begin position="12"/>
        <end position="35"/>
    </location>
</feature>
<keyword evidence="6" id="KW-0808">Transferase</keyword>
<dbReference type="RefSeq" id="WP_142715609.1">
    <property type="nucleotide sequence ID" value="NZ_FXTH01000017.1"/>
</dbReference>
<dbReference type="AlphaFoldDB" id="A0A521ELN2"/>